<dbReference type="GO" id="GO:0005829">
    <property type="term" value="C:cytosol"/>
    <property type="evidence" value="ECO:0007669"/>
    <property type="project" value="TreeGrafter"/>
</dbReference>
<dbReference type="EMBL" id="BARV01007731">
    <property type="protein sequence ID" value="GAI11969.1"/>
    <property type="molecule type" value="Genomic_DNA"/>
</dbReference>
<dbReference type="InterPro" id="IPR000212">
    <property type="entry name" value="DNA_helicase_UvrD/REP"/>
</dbReference>
<comment type="caution">
    <text evidence="6">The sequence shown here is derived from an EMBL/GenBank/DDBJ whole genome shotgun (WGS) entry which is preliminary data.</text>
</comment>
<feature type="domain" description="UvrD-like helicase C-terminal" evidence="5">
    <location>
        <begin position="254"/>
        <end position="386"/>
    </location>
</feature>
<dbReference type="Pfam" id="PF13361">
    <property type="entry name" value="UvrD_C"/>
    <property type="match status" value="1"/>
</dbReference>
<dbReference type="SUPFAM" id="SSF52540">
    <property type="entry name" value="P-loop containing nucleoside triphosphate hydrolases"/>
    <property type="match status" value="1"/>
</dbReference>
<evidence type="ECO:0000313" key="6">
    <source>
        <dbReference type="EMBL" id="GAI11969.1"/>
    </source>
</evidence>
<keyword evidence="3" id="KW-0347">Helicase</keyword>
<keyword evidence="4" id="KW-0067">ATP-binding</keyword>
<evidence type="ECO:0000256" key="1">
    <source>
        <dbReference type="ARBA" id="ARBA00022741"/>
    </source>
</evidence>
<dbReference type="GO" id="GO:0043138">
    <property type="term" value="F:3'-5' DNA helicase activity"/>
    <property type="evidence" value="ECO:0007669"/>
    <property type="project" value="TreeGrafter"/>
</dbReference>
<dbReference type="AlphaFoldDB" id="X1N073"/>
<proteinExistence type="predicted"/>
<dbReference type="GO" id="GO:0005524">
    <property type="term" value="F:ATP binding"/>
    <property type="evidence" value="ECO:0007669"/>
    <property type="project" value="UniProtKB-KW"/>
</dbReference>
<feature type="non-terminal residue" evidence="6">
    <location>
        <position position="386"/>
    </location>
</feature>
<dbReference type="GO" id="GO:0003677">
    <property type="term" value="F:DNA binding"/>
    <property type="evidence" value="ECO:0007669"/>
    <property type="project" value="InterPro"/>
</dbReference>
<feature type="non-terminal residue" evidence="6">
    <location>
        <position position="1"/>
    </location>
</feature>
<organism evidence="6">
    <name type="scientific">marine sediment metagenome</name>
    <dbReference type="NCBI Taxonomy" id="412755"/>
    <lineage>
        <taxon>unclassified sequences</taxon>
        <taxon>metagenomes</taxon>
        <taxon>ecological metagenomes</taxon>
    </lineage>
</organism>
<evidence type="ECO:0000256" key="4">
    <source>
        <dbReference type="ARBA" id="ARBA00022840"/>
    </source>
</evidence>
<reference evidence="6" key="1">
    <citation type="journal article" date="2014" name="Front. Microbiol.">
        <title>High frequency of phylogenetically diverse reductive dehalogenase-homologous genes in deep subseafloor sedimentary metagenomes.</title>
        <authorList>
            <person name="Kawai M."/>
            <person name="Futagami T."/>
            <person name="Toyoda A."/>
            <person name="Takaki Y."/>
            <person name="Nishi S."/>
            <person name="Hori S."/>
            <person name="Arai W."/>
            <person name="Tsubouchi T."/>
            <person name="Morono Y."/>
            <person name="Uchiyama I."/>
            <person name="Ito T."/>
            <person name="Fujiyama A."/>
            <person name="Inagaki F."/>
            <person name="Takami H."/>
        </authorList>
    </citation>
    <scope>NUCLEOTIDE SEQUENCE</scope>
    <source>
        <strain evidence="6">Expedition CK06-06</strain>
    </source>
</reference>
<protein>
    <recommendedName>
        <fullName evidence="5">UvrD-like helicase C-terminal domain-containing protein</fullName>
    </recommendedName>
</protein>
<evidence type="ECO:0000256" key="3">
    <source>
        <dbReference type="ARBA" id="ARBA00022806"/>
    </source>
</evidence>
<dbReference type="GO" id="GO:0000725">
    <property type="term" value="P:recombinational repair"/>
    <property type="evidence" value="ECO:0007669"/>
    <property type="project" value="TreeGrafter"/>
</dbReference>
<keyword evidence="2" id="KW-0378">Hydrolase</keyword>
<keyword evidence="1" id="KW-0547">Nucleotide-binding</keyword>
<dbReference type="InterPro" id="IPR014017">
    <property type="entry name" value="DNA_helicase_UvrD-like_C"/>
</dbReference>
<dbReference type="Gene3D" id="3.40.50.300">
    <property type="entry name" value="P-loop containing nucleotide triphosphate hydrolases"/>
    <property type="match status" value="1"/>
</dbReference>
<accession>X1N073</accession>
<dbReference type="Gene3D" id="1.10.486.10">
    <property type="entry name" value="PCRA, domain 4"/>
    <property type="match status" value="1"/>
</dbReference>
<dbReference type="GO" id="GO:0016787">
    <property type="term" value="F:hydrolase activity"/>
    <property type="evidence" value="ECO:0007669"/>
    <property type="project" value="UniProtKB-KW"/>
</dbReference>
<dbReference type="PROSITE" id="PS51217">
    <property type="entry name" value="UVRD_HELICASE_CTER"/>
    <property type="match status" value="1"/>
</dbReference>
<dbReference type="InterPro" id="IPR027417">
    <property type="entry name" value="P-loop_NTPase"/>
</dbReference>
<evidence type="ECO:0000256" key="2">
    <source>
        <dbReference type="ARBA" id="ARBA00022801"/>
    </source>
</evidence>
<gene>
    <name evidence="6" type="ORF">S06H3_15694</name>
</gene>
<dbReference type="PANTHER" id="PTHR11070:SF2">
    <property type="entry name" value="ATP-DEPENDENT DNA HELICASE SRS2"/>
    <property type="match status" value="1"/>
</dbReference>
<name>X1N073_9ZZZZ</name>
<dbReference type="GO" id="GO:0033202">
    <property type="term" value="C:DNA helicase complex"/>
    <property type="evidence" value="ECO:0007669"/>
    <property type="project" value="TreeGrafter"/>
</dbReference>
<dbReference type="PANTHER" id="PTHR11070">
    <property type="entry name" value="UVRD / RECB / PCRA DNA HELICASE FAMILY MEMBER"/>
    <property type="match status" value="1"/>
</dbReference>
<sequence length="386" mass="44436">LIKALKSADNAFSDNNEFVSNYLSLRQNSLRFNPAAGKTIDDFRGTDSLDKFDIFARGWQLRKAWKLDPVLMRDLNETYGPINFSDPNTHLPMDWRHPDSHAIYWAVKGLQIAAKEDDREIEADETNTDRIVAHSLQNLFRNGKIFIYELSLPASSQDFSQQAGTQIYKEVFLRPDLRFFEPYNKSVLAILEKYEDDEDQSRYVSLQNGHRNMLKNAVFSFYQSGLTSATYWAFEKDWPNATIVKLEENFRSTANILAVADNLIAFNRNRKEKKLIPTKPPAGDVIVSVFEDESEEAQAVARQVKELTEKGVCLKDMAVFYRVNAMSRVLEEAFVQNKIPYQVVRGVEFYRRKEIRDLLAYLKILVNPDDEIALLRIINTPARGIG</sequence>
<evidence type="ECO:0000259" key="5">
    <source>
        <dbReference type="PROSITE" id="PS51217"/>
    </source>
</evidence>